<evidence type="ECO:0000256" key="1">
    <source>
        <dbReference type="SAM" id="Phobius"/>
    </source>
</evidence>
<feature type="domain" description="VTT" evidence="2">
    <location>
        <begin position="51"/>
        <end position="158"/>
    </location>
</feature>
<dbReference type="EMBL" id="LC066370">
    <property type="protein sequence ID" value="BAT25544.1"/>
    <property type="molecule type" value="Genomic_DNA"/>
</dbReference>
<dbReference type="InterPro" id="IPR051311">
    <property type="entry name" value="DedA_domain"/>
</dbReference>
<dbReference type="RefSeq" id="WP_060599787.1">
    <property type="nucleotide sequence ID" value="NZ_BBWQ01000001.1"/>
</dbReference>
<keyword evidence="1" id="KW-0812">Transmembrane</keyword>
<feature type="transmembrane region" description="Helical" evidence="1">
    <location>
        <begin position="53"/>
        <end position="78"/>
    </location>
</feature>
<dbReference type="Pfam" id="PF09335">
    <property type="entry name" value="VTT_dom"/>
    <property type="match status" value="1"/>
</dbReference>
<dbReference type="PANTHER" id="PTHR42709">
    <property type="entry name" value="ALKALINE PHOSPHATASE LIKE PROTEIN"/>
    <property type="match status" value="1"/>
</dbReference>
<feature type="transmembrane region" description="Helical" evidence="1">
    <location>
        <begin position="172"/>
        <end position="193"/>
    </location>
</feature>
<feature type="transmembrane region" description="Helical" evidence="1">
    <location>
        <begin position="105"/>
        <end position="125"/>
    </location>
</feature>
<keyword evidence="1" id="KW-1133">Transmembrane helix</keyword>
<dbReference type="GO" id="GO:0005886">
    <property type="term" value="C:plasma membrane"/>
    <property type="evidence" value="ECO:0007669"/>
    <property type="project" value="TreeGrafter"/>
</dbReference>
<name>A0A0P0YW34_9HYPH</name>
<feature type="transmembrane region" description="Helical" evidence="1">
    <location>
        <begin position="137"/>
        <end position="160"/>
    </location>
</feature>
<proteinExistence type="predicted"/>
<evidence type="ECO:0000259" key="2">
    <source>
        <dbReference type="Pfam" id="PF09335"/>
    </source>
</evidence>
<protein>
    <submittedName>
        <fullName evidence="3">DedA family protein</fullName>
    </submittedName>
</protein>
<evidence type="ECO:0000313" key="3">
    <source>
        <dbReference type="EMBL" id="BAT25544.1"/>
    </source>
</evidence>
<organism evidence="3">
    <name type="scientific">Aureimonas altamirensis</name>
    <dbReference type="NCBI Taxonomy" id="370622"/>
    <lineage>
        <taxon>Bacteria</taxon>
        <taxon>Pseudomonadati</taxon>
        <taxon>Pseudomonadota</taxon>
        <taxon>Alphaproteobacteria</taxon>
        <taxon>Hyphomicrobiales</taxon>
        <taxon>Aurantimonadaceae</taxon>
        <taxon>Aureimonas</taxon>
    </lineage>
</organism>
<dbReference type="PANTHER" id="PTHR42709:SF11">
    <property type="entry name" value="DEDA FAMILY PROTEIN"/>
    <property type="match status" value="1"/>
</dbReference>
<dbReference type="InterPro" id="IPR032816">
    <property type="entry name" value="VTT_dom"/>
</dbReference>
<dbReference type="AlphaFoldDB" id="A0A0P0YW34"/>
<sequence length="194" mass="20847">MLRSIYDWTMTLSAKPKAAYALGAVSFAESSVFPIPPDALLVPMVIADRRRAWSLALLCTVTSVLGALLGYLIGAFLFEEVAEPLLAFYGYAGKFADFAETYNAWGAWIVLIAGGLTPIPFKVVTIASGATGLDIGLFVLSSIVARGTRFYIVAALIYRFGPPVRAFIEKRLVMVFTLGVLAVLAGFALIRLAT</sequence>
<keyword evidence="1" id="KW-0472">Membrane</keyword>
<reference evidence="3" key="1">
    <citation type="journal article" date="2015" name="Proc. Natl. Acad. Sci. U.S.A.">
        <title>Bacterial clade with the ribosomal RNA operon on a small plasmid rather than the chromosome.</title>
        <authorList>
            <person name="Anda M."/>
            <person name="Ohtsubo Y."/>
            <person name="Okubo T."/>
            <person name="Sugawara M."/>
            <person name="Nagata Y."/>
            <person name="Tsuda M."/>
            <person name="Minamisawa K."/>
            <person name="Mitsui H."/>
        </authorList>
    </citation>
    <scope>NUCLEOTIDE SEQUENCE</scope>
    <source>
        <strain evidence="3">DSM 21988</strain>
    </source>
</reference>
<accession>A0A0P0YW34</accession>